<feature type="transmembrane region" description="Helical" evidence="18">
    <location>
        <begin position="458"/>
        <end position="481"/>
    </location>
</feature>
<dbReference type="CDD" id="cd00028">
    <property type="entry name" value="B_lectin"/>
    <property type="match status" value="1"/>
</dbReference>
<keyword evidence="23" id="KW-1185">Reference proteome</keyword>
<evidence type="ECO:0000256" key="3">
    <source>
        <dbReference type="ARBA" id="ARBA00022536"/>
    </source>
</evidence>
<evidence type="ECO:0000256" key="10">
    <source>
        <dbReference type="ARBA" id="ARBA00022989"/>
    </source>
</evidence>
<keyword evidence="4 17" id="KW-0808">Transferase</keyword>
<dbReference type="Proteomes" id="UP001054252">
    <property type="component" value="Unassembled WGS sequence"/>
</dbReference>
<keyword evidence="6 19" id="KW-0732">Signal</keyword>
<evidence type="ECO:0000256" key="2">
    <source>
        <dbReference type="ARBA" id="ARBA00022527"/>
    </source>
</evidence>
<dbReference type="FunFam" id="3.30.200.20:FF:000059">
    <property type="entry name" value="S-receptor-like serine/threonine-protein kinase"/>
    <property type="match status" value="1"/>
</dbReference>
<dbReference type="Pfam" id="PF00069">
    <property type="entry name" value="Pkinase"/>
    <property type="match status" value="1"/>
</dbReference>
<comment type="catalytic activity">
    <reaction evidence="16 17">
        <text>L-seryl-[protein] + ATP = O-phospho-L-seryl-[protein] + ADP + H(+)</text>
        <dbReference type="Rhea" id="RHEA:17989"/>
        <dbReference type="Rhea" id="RHEA-COMP:9863"/>
        <dbReference type="Rhea" id="RHEA-COMP:11604"/>
        <dbReference type="ChEBI" id="CHEBI:15378"/>
        <dbReference type="ChEBI" id="CHEBI:29999"/>
        <dbReference type="ChEBI" id="CHEBI:30616"/>
        <dbReference type="ChEBI" id="CHEBI:83421"/>
        <dbReference type="ChEBI" id="CHEBI:456216"/>
        <dbReference type="EC" id="2.7.11.1"/>
    </reaction>
</comment>
<sequence>MDMWGRVYSFLFVFLQIFSLSPCVAFDILKQDKFLHVQKPEDVLVSANGVFNAGFYPVGENAFCFSVWFCNSIDPNRTVVWMANRDQPVNGIGSKLELLRNGKLILTDAGRRTEWTVDFVAASPVQLKLLNTGNLVLQQLDGTDDAFLWQSFNSPADTLLPDQVLTKDTYLISSKSRSNYSSGNYKLYFADNNVLRLSYQVPDITSVYWPAPWLVPWEKGSERSTYNSSRVAVLNSSGYFRSSDDLWFWAADLGIGPLRRLTLDPDGNLRLYSLQDGRWIVSWQSISQQCRIHGLCGQNSLCKFDHVLGRTCSCLPGYKIKNSTDWSQGCIAEFTGSYDRREFGFLRLTHVHVETYGYHIFKNYSLRSCNEHCLHSKDCKGFQFKYNFDEGSYYCFPKILLLNGCRTTSFGGDFYLKLPKSRLCSENCSEESRSGCPNVNQILNRTYEKGKENGYVKVLLWFSTALGIVEFICIFLVWCILFRSNEDNKVTTKEYVQAASRFRRYTYSELKKATKNFTEEIGRGGAGIVYRGALPDQRIAAIKRLHEADQGEAEFLAEVSTIGRLNHMNLIEMWGYCVEGKHRLLVYEYLENGSLADNLSKTALNWARRFEIAISTAKGLAYLHEECLEWILHCDIKPQNILLDSNFQPKVADFGLSKLLSRGGINTSSFSSVRGTRGYMAPEWVYNLPITSKVDVYSYGIVVLEMLTGKSSTGARAEGRSADLEQGQERLVPWARKKINGATSAETWIEEVADPMLGKDYDIDKMKLLIEVALQCVQEDMHARPTMSQVVQMLSLHDNEASQYFQGP</sequence>
<evidence type="ECO:0000256" key="1">
    <source>
        <dbReference type="ARBA" id="ARBA00004479"/>
    </source>
</evidence>
<dbReference type="InterPro" id="IPR000719">
    <property type="entry name" value="Prot_kinase_dom"/>
</dbReference>
<evidence type="ECO:0000256" key="15">
    <source>
        <dbReference type="ARBA" id="ARBA00047899"/>
    </source>
</evidence>
<evidence type="ECO:0000256" key="17">
    <source>
        <dbReference type="PIRNR" id="PIRNR000641"/>
    </source>
</evidence>
<dbReference type="Pfam" id="PF01453">
    <property type="entry name" value="B_lectin"/>
    <property type="match status" value="1"/>
</dbReference>
<dbReference type="SMART" id="SM00220">
    <property type="entry name" value="S_TKc"/>
    <property type="match status" value="1"/>
</dbReference>
<evidence type="ECO:0000313" key="22">
    <source>
        <dbReference type="EMBL" id="GKV37534.1"/>
    </source>
</evidence>
<dbReference type="GO" id="GO:0004674">
    <property type="term" value="F:protein serine/threonine kinase activity"/>
    <property type="evidence" value="ECO:0007669"/>
    <property type="project" value="UniProtKB-KW"/>
</dbReference>
<evidence type="ECO:0000256" key="6">
    <source>
        <dbReference type="ARBA" id="ARBA00022729"/>
    </source>
</evidence>
<feature type="domain" description="Bulb-type lectin" evidence="21">
    <location>
        <begin position="29"/>
        <end position="150"/>
    </location>
</feature>
<evidence type="ECO:0000256" key="9">
    <source>
        <dbReference type="ARBA" id="ARBA00022840"/>
    </source>
</evidence>
<organism evidence="22 23">
    <name type="scientific">Rubroshorea leprosula</name>
    <dbReference type="NCBI Taxonomy" id="152421"/>
    <lineage>
        <taxon>Eukaryota</taxon>
        <taxon>Viridiplantae</taxon>
        <taxon>Streptophyta</taxon>
        <taxon>Embryophyta</taxon>
        <taxon>Tracheophyta</taxon>
        <taxon>Spermatophyta</taxon>
        <taxon>Magnoliopsida</taxon>
        <taxon>eudicotyledons</taxon>
        <taxon>Gunneridae</taxon>
        <taxon>Pentapetalae</taxon>
        <taxon>rosids</taxon>
        <taxon>malvids</taxon>
        <taxon>Malvales</taxon>
        <taxon>Dipterocarpaceae</taxon>
        <taxon>Rubroshorea</taxon>
    </lineage>
</organism>
<dbReference type="InterPro" id="IPR011009">
    <property type="entry name" value="Kinase-like_dom_sf"/>
</dbReference>
<keyword evidence="5 18" id="KW-0812">Transmembrane</keyword>
<proteinExistence type="inferred from homology"/>
<evidence type="ECO:0000256" key="14">
    <source>
        <dbReference type="ARBA" id="ARBA00023180"/>
    </source>
</evidence>
<comment type="similarity">
    <text evidence="17">Belongs to the protein kinase superfamily. Ser/Thr protein kinase family.</text>
</comment>
<keyword evidence="7 17" id="KW-0547">Nucleotide-binding</keyword>
<dbReference type="InterPro" id="IPR008271">
    <property type="entry name" value="Ser/Thr_kinase_AS"/>
</dbReference>
<keyword evidence="2 17" id="KW-0723">Serine/threonine-protein kinase</keyword>
<name>A0AAV5LJH8_9ROSI</name>
<dbReference type="EC" id="2.7.11.1" evidence="17"/>
<keyword evidence="3" id="KW-0245">EGF-like domain</keyword>
<evidence type="ECO:0000256" key="16">
    <source>
        <dbReference type="ARBA" id="ARBA00048679"/>
    </source>
</evidence>
<dbReference type="Gene3D" id="2.90.10.10">
    <property type="entry name" value="Bulb-type lectin domain"/>
    <property type="match status" value="1"/>
</dbReference>
<keyword evidence="10 18" id="KW-1133">Transmembrane helix</keyword>
<evidence type="ECO:0000256" key="12">
    <source>
        <dbReference type="ARBA" id="ARBA00023157"/>
    </source>
</evidence>
<dbReference type="SUPFAM" id="SSF56112">
    <property type="entry name" value="Protein kinase-like (PK-like)"/>
    <property type="match status" value="1"/>
</dbReference>
<dbReference type="InterPro" id="IPR001480">
    <property type="entry name" value="Bulb-type_lectin_dom"/>
</dbReference>
<dbReference type="PIRSF" id="PIRSF000641">
    <property type="entry name" value="SRK"/>
    <property type="match status" value="1"/>
</dbReference>
<protein>
    <recommendedName>
        <fullName evidence="17">Receptor-like serine/threonine-protein kinase</fullName>
        <ecNumber evidence="17">2.7.11.1</ecNumber>
    </recommendedName>
</protein>
<dbReference type="SMART" id="SM00108">
    <property type="entry name" value="B_lectin"/>
    <property type="match status" value="1"/>
</dbReference>
<feature type="chain" id="PRO_5043416855" description="Receptor-like serine/threonine-protein kinase" evidence="19">
    <location>
        <begin position="26"/>
        <end position="808"/>
    </location>
</feature>
<keyword evidence="9 17" id="KW-0067">ATP-binding</keyword>
<keyword evidence="8 17" id="KW-0418">Kinase</keyword>
<feature type="signal peptide" evidence="19">
    <location>
        <begin position="1"/>
        <end position="25"/>
    </location>
</feature>
<evidence type="ECO:0000313" key="23">
    <source>
        <dbReference type="Proteomes" id="UP001054252"/>
    </source>
</evidence>
<dbReference type="Gene3D" id="1.10.510.10">
    <property type="entry name" value="Transferase(Phosphotransferase) domain 1"/>
    <property type="match status" value="1"/>
</dbReference>
<evidence type="ECO:0000259" key="20">
    <source>
        <dbReference type="PROSITE" id="PS50011"/>
    </source>
</evidence>
<accession>A0AAV5LJH8</accession>
<dbReference type="PROSITE" id="PS50011">
    <property type="entry name" value="PROTEIN_KINASE_DOM"/>
    <property type="match status" value="1"/>
</dbReference>
<evidence type="ECO:0000256" key="4">
    <source>
        <dbReference type="ARBA" id="ARBA00022679"/>
    </source>
</evidence>
<evidence type="ECO:0000256" key="11">
    <source>
        <dbReference type="ARBA" id="ARBA00023136"/>
    </source>
</evidence>
<dbReference type="Pfam" id="PF00954">
    <property type="entry name" value="S_locus_glycop"/>
    <property type="match status" value="1"/>
</dbReference>
<feature type="domain" description="Protein kinase" evidence="20">
    <location>
        <begin position="515"/>
        <end position="805"/>
    </location>
</feature>
<dbReference type="PANTHER" id="PTHR47974">
    <property type="entry name" value="OS07G0415500 PROTEIN"/>
    <property type="match status" value="1"/>
</dbReference>
<dbReference type="Gene3D" id="3.30.200.20">
    <property type="entry name" value="Phosphorylase Kinase, domain 1"/>
    <property type="match status" value="1"/>
</dbReference>
<evidence type="ECO:0000256" key="13">
    <source>
        <dbReference type="ARBA" id="ARBA00023170"/>
    </source>
</evidence>
<comment type="catalytic activity">
    <reaction evidence="15 17">
        <text>L-threonyl-[protein] + ATP = O-phospho-L-threonyl-[protein] + ADP + H(+)</text>
        <dbReference type="Rhea" id="RHEA:46608"/>
        <dbReference type="Rhea" id="RHEA-COMP:11060"/>
        <dbReference type="Rhea" id="RHEA-COMP:11605"/>
        <dbReference type="ChEBI" id="CHEBI:15378"/>
        <dbReference type="ChEBI" id="CHEBI:30013"/>
        <dbReference type="ChEBI" id="CHEBI:30616"/>
        <dbReference type="ChEBI" id="CHEBI:61977"/>
        <dbReference type="ChEBI" id="CHEBI:456216"/>
        <dbReference type="EC" id="2.7.11.1"/>
    </reaction>
</comment>
<evidence type="ECO:0000256" key="5">
    <source>
        <dbReference type="ARBA" id="ARBA00022692"/>
    </source>
</evidence>
<dbReference type="PANTHER" id="PTHR47974:SF3">
    <property type="entry name" value="RECEPTOR-LIKE SERINE_THREONINE-PROTEIN KINASE"/>
    <property type="match status" value="1"/>
</dbReference>
<keyword evidence="13" id="KW-0675">Receptor</keyword>
<evidence type="ECO:0000256" key="7">
    <source>
        <dbReference type="ARBA" id="ARBA00022741"/>
    </source>
</evidence>
<gene>
    <name evidence="22" type="ORF">SLEP1_g45556</name>
</gene>
<keyword evidence="14" id="KW-0325">Glycoprotein</keyword>
<dbReference type="PROSITE" id="PS00108">
    <property type="entry name" value="PROTEIN_KINASE_ST"/>
    <property type="match status" value="1"/>
</dbReference>
<dbReference type="PROSITE" id="PS50927">
    <property type="entry name" value="BULB_LECTIN"/>
    <property type="match status" value="1"/>
</dbReference>
<evidence type="ECO:0000256" key="18">
    <source>
        <dbReference type="SAM" id="Phobius"/>
    </source>
</evidence>
<dbReference type="AlphaFoldDB" id="A0AAV5LJH8"/>
<dbReference type="SUPFAM" id="SSF51110">
    <property type="entry name" value="alpha-D-mannose-specific plant lectins"/>
    <property type="match status" value="1"/>
</dbReference>
<dbReference type="CDD" id="cd14066">
    <property type="entry name" value="STKc_IRAK"/>
    <property type="match status" value="1"/>
</dbReference>
<evidence type="ECO:0000256" key="8">
    <source>
        <dbReference type="ARBA" id="ARBA00022777"/>
    </source>
</evidence>
<dbReference type="GO" id="GO:0048544">
    <property type="term" value="P:recognition of pollen"/>
    <property type="evidence" value="ECO:0007669"/>
    <property type="project" value="InterPro"/>
</dbReference>
<dbReference type="GO" id="GO:0016020">
    <property type="term" value="C:membrane"/>
    <property type="evidence" value="ECO:0007669"/>
    <property type="project" value="UniProtKB-SubCell"/>
</dbReference>
<dbReference type="FunFam" id="1.10.510.10:FF:000537">
    <property type="entry name" value="Putative receptor-like protein kinase"/>
    <property type="match status" value="1"/>
</dbReference>
<dbReference type="InterPro" id="IPR036426">
    <property type="entry name" value="Bulb-type_lectin_dom_sf"/>
</dbReference>
<keyword evidence="12" id="KW-1015">Disulfide bond</keyword>
<evidence type="ECO:0000259" key="21">
    <source>
        <dbReference type="PROSITE" id="PS50927"/>
    </source>
</evidence>
<keyword evidence="11 18" id="KW-0472">Membrane</keyword>
<evidence type="ECO:0000256" key="19">
    <source>
        <dbReference type="SAM" id="SignalP"/>
    </source>
</evidence>
<reference evidence="22 23" key="1">
    <citation type="journal article" date="2021" name="Commun. Biol.">
        <title>The genome of Shorea leprosula (Dipterocarpaceae) highlights the ecological relevance of drought in aseasonal tropical rainforests.</title>
        <authorList>
            <person name="Ng K.K.S."/>
            <person name="Kobayashi M.J."/>
            <person name="Fawcett J.A."/>
            <person name="Hatakeyama M."/>
            <person name="Paape T."/>
            <person name="Ng C.H."/>
            <person name="Ang C.C."/>
            <person name="Tnah L.H."/>
            <person name="Lee C.T."/>
            <person name="Nishiyama T."/>
            <person name="Sese J."/>
            <person name="O'Brien M.J."/>
            <person name="Copetti D."/>
            <person name="Mohd Noor M.I."/>
            <person name="Ong R.C."/>
            <person name="Putra M."/>
            <person name="Sireger I.Z."/>
            <person name="Indrioko S."/>
            <person name="Kosugi Y."/>
            <person name="Izuno A."/>
            <person name="Isagi Y."/>
            <person name="Lee S.L."/>
            <person name="Shimizu K.K."/>
        </authorList>
    </citation>
    <scope>NUCLEOTIDE SEQUENCE [LARGE SCALE GENOMIC DNA]</scope>
    <source>
        <strain evidence="22">214</strain>
    </source>
</reference>
<dbReference type="EMBL" id="BPVZ01000123">
    <property type="protein sequence ID" value="GKV37534.1"/>
    <property type="molecule type" value="Genomic_DNA"/>
</dbReference>
<dbReference type="GO" id="GO:0005524">
    <property type="term" value="F:ATP binding"/>
    <property type="evidence" value="ECO:0007669"/>
    <property type="project" value="UniProtKB-KW"/>
</dbReference>
<comment type="subcellular location">
    <subcellularLocation>
        <location evidence="1">Membrane</location>
        <topology evidence="1">Single-pass type I membrane protein</topology>
    </subcellularLocation>
</comment>
<dbReference type="InterPro" id="IPR024171">
    <property type="entry name" value="SRK-like_kinase"/>
</dbReference>
<dbReference type="InterPro" id="IPR000858">
    <property type="entry name" value="S_locus_glycoprot_dom"/>
</dbReference>
<comment type="caution">
    <text evidence="22">The sequence shown here is derived from an EMBL/GenBank/DDBJ whole genome shotgun (WGS) entry which is preliminary data.</text>
</comment>